<evidence type="ECO:0000256" key="3">
    <source>
        <dbReference type="ARBA" id="ARBA00022777"/>
    </source>
</evidence>
<dbReference type="PROSITE" id="PS00109">
    <property type="entry name" value="PROTEIN_KINASE_TYR"/>
    <property type="match status" value="1"/>
</dbReference>
<keyword evidence="7" id="KW-1185">Reference proteome</keyword>
<sequence>MALDTSDLLARSDIGDELLPGTTLFHGSYRITRFINSGGFGITYLAQDSLGREVVIKECFSSNFCRRSQSRVRARSAGTREHLSKLVRAFLREAQSLALLRHPNIVGVHQVFEENDTAYMVLDYIRGHDLLEIIDEKPADLTPAMIVRMTGKLVAALAYIHDNQLLHCDIAPDNIFVTPAGEPVLIDFGASRRTAAGAAQKYSGLSVVKDGYSPHELYTVGGNSGPWSDIYALAASLYHAISGQAPENCQTRLSALAEKRADPCKPLAGHVAGYPPGFLETIDRAMAVMPTARFQSAADWLKALPQPEPKAERKVVLVRRVVPAPAAATEPARETPRAAAVPVAPVVPMPARPRRPATRVAEVDLSGLRRISGFRGGWLIDALTGSVMASEAGGAEPEVADRALAAVAQANLQAFAPGDAVEDIQIARTDRLHLIRPLDRTPHVFICVTLDRETANPALARMQLRRVAQAVRL</sequence>
<name>A0ABX0G6U7_9RHOB</name>
<evidence type="ECO:0000256" key="4">
    <source>
        <dbReference type="ARBA" id="ARBA00022840"/>
    </source>
</evidence>
<dbReference type="InterPro" id="IPR008266">
    <property type="entry name" value="Tyr_kinase_AS"/>
</dbReference>
<dbReference type="InterPro" id="IPR011009">
    <property type="entry name" value="Kinase-like_dom_sf"/>
</dbReference>
<keyword evidence="6" id="KW-0723">Serine/threonine-protein kinase</keyword>
<keyword evidence="1" id="KW-0808">Transferase</keyword>
<feature type="domain" description="Protein kinase" evidence="5">
    <location>
        <begin position="29"/>
        <end position="311"/>
    </location>
</feature>
<keyword evidence="4" id="KW-0067">ATP-binding</keyword>
<evidence type="ECO:0000313" key="6">
    <source>
        <dbReference type="EMBL" id="NHB76471.1"/>
    </source>
</evidence>
<dbReference type="CDD" id="cd14014">
    <property type="entry name" value="STKc_PknB_like"/>
    <property type="match status" value="1"/>
</dbReference>
<organism evidence="6 7">
    <name type="scientific">Rhodobacter calidifons</name>
    <dbReference type="NCBI Taxonomy" id="2715277"/>
    <lineage>
        <taxon>Bacteria</taxon>
        <taxon>Pseudomonadati</taxon>
        <taxon>Pseudomonadota</taxon>
        <taxon>Alphaproteobacteria</taxon>
        <taxon>Rhodobacterales</taxon>
        <taxon>Rhodobacter group</taxon>
        <taxon>Rhodobacter</taxon>
    </lineage>
</organism>
<protein>
    <submittedName>
        <fullName evidence="6">Serine/threonine protein kinase</fullName>
    </submittedName>
</protein>
<dbReference type="GO" id="GO:0004674">
    <property type="term" value="F:protein serine/threonine kinase activity"/>
    <property type="evidence" value="ECO:0007669"/>
    <property type="project" value="UniProtKB-KW"/>
</dbReference>
<dbReference type="EMBL" id="JAANHS010000004">
    <property type="protein sequence ID" value="NHB76471.1"/>
    <property type="molecule type" value="Genomic_DNA"/>
</dbReference>
<dbReference type="Proteomes" id="UP001515660">
    <property type="component" value="Unassembled WGS sequence"/>
</dbReference>
<dbReference type="Gene3D" id="3.30.200.20">
    <property type="entry name" value="Phosphorylase Kinase, domain 1"/>
    <property type="match status" value="1"/>
</dbReference>
<dbReference type="InterPro" id="IPR000719">
    <property type="entry name" value="Prot_kinase_dom"/>
</dbReference>
<keyword evidence="3 6" id="KW-0418">Kinase</keyword>
<dbReference type="PROSITE" id="PS50011">
    <property type="entry name" value="PROTEIN_KINASE_DOM"/>
    <property type="match status" value="1"/>
</dbReference>
<dbReference type="SUPFAM" id="SSF56112">
    <property type="entry name" value="Protein kinase-like (PK-like)"/>
    <property type="match status" value="1"/>
</dbReference>
<dbReference type="RefSeq" id="WP_166402514.1">
    <property type="nucleotide sequence ID" value="NZ_JAANHS010000004.1"/>
</dbReference>
<gene>
    <name evidence="6" type="ORF">G8O29_06910</name>
</gene>
<reference evidence="6 7" key="1">
    <citation type="journal article" date="2022" name="Microorganisms">
        <title>Genome Sequence and Characterization of a Xanthorhodopsin-Containing, Aerobic Anoxygenic Phototrophic Rhodobacter Species, Isolated from Mesophilic Conditions at Yellowstone National Park.</title>
        <authorList>
            <person name="Kyndt J.A."/>
            <person name="Robertson S."/>
            <person name="Shoffstall I.B."/>
            <person name="Ramaley R.F."/>
            <person name="Meyer T.E."/>
        </authorList>
    </citation>
    <scope>NUCLEOTIDE SEQUENCE [LARGE SCALE GENOMIC DNA]</scope>
    <source>
        <strain evidence="6 7">M37P</strain>
    </source>
</reference>
<dbReference type="Gene3D" id="1.10.510.10">
    <property type="entry name" value="Transferase(Phosphotransferase) domain 1"/>
    <property type="match status" value="1"/>
</dbReference>
<dbReference type="PANTHER" id="PTHR43289">
    <property type="entry name" value="MITOGEN-ACTIVATED PROTEIN KINASE KINASE KINASE 20-RELATED"/>
    <property type="match status" value="1"/>
</dbReference>
<accession>A0ABX0G6U7</accession>
<evidence type="ECO:0000256" key="1">
    <source>
        <dbReference type="ARBA" id="ARBA00022679"/>
    </source>
</evidence>
<evidence type="ECO:0000313" key="7">
    <source>
        <dbReference type="Proteomes" id="UP001515660"/>
    </source>
</evidence>
<evidence type="ECO:0000259" key="5">
    <source>
        <dbReference type="PROSITE" id="PS50011"/>
    </source>
</evidence>
<proteinExistence type="predicted"/>
<dbReference type="Pfam" id="PF00069">
    <property type="entry name" value="Pkinase"/>
    <property type="match status" value="1"/>
</dbReference>
<dbReference type="PANTHER" id="PTHR43289:SF6">
    <property type="entry name" value="SERINE_THREONINE-PROTEIN KINASE NEKL-3"/>
    <property type="match status" value="1"/>
</dbReference>
<keyword evidence="2" id="KW-0547">Nucleotide-binding</keyword>
<evidence type="ECO:0000256" key="2">
    <source>
        <dbReference type="ARBA" id="ARBA00022741"/>
    </source>
</evidence>
<comment type="caution">
    <text evidence="6">The sequence shown here is derived from an EMBL/GenBank/DDBJ whole genome shotgun (WGS) entry which is preliminary data.</text>
</comment>